<comment type="caution">
    <text evidence="2">The sequence shown here is derived from an EMBL/GenBank/DDBJ whole genome shotgun (WGS) entry which is preliminary data.</text>
</comment>
<sequence length="110" mass="12283">MYRDECECLLGNTRHYKRLSRDPTPGIQEEISFLVAKGCWELHFPAAPGIARHFLTLRGAAIGFHLGLPRKHNIDESAVPALARKLHFRPPHPTDEENAGRGGDLPHLTA</sequence>
<reference evidence="2" key="1">
    <citation type="journal article" date="2022" name="bioRxiv">
        <title>Sequencing and chromosome-scale assembly of the giantPleurodeles waltlgenome.</title>
        <authorList>
            <person name="Brown T."/>
            <person name="Elewa A."/>
            <person name="Iarovenko S."/>
            <person name="Subramanian E."/>
            <person name="Araus A.J."/>
            <person name="Petzold A."/>
            <person name="Susuki M."/>
            <person name="Suzuki K.-i.T."/>
            <person name="Hayashi T."/>
            <person name="Toyoda A."/>
            <person name="Oliveira C."/>
            <person name="Osipova E."/>
            <person name="Leigh N.D."/>
            <person name="Simon A."/>
            <person name="Yun M.H."/>
        </authorList>
    </citation>
    <scope>NUCLEOTIDE SEQUENCE</scope>
    <source>
        <strain evidence="2">20211129_DDA</strain>
        <tissue evidence="2">Liver</tissue>
    </source>
</reference>
<name>A0AAV7T431_PLEWA</name>
<protein>
    <submittedName>
        <fullName evidence="2">Uncharacterized protein</fullName>
    </submittedName>
</protein>
<dbReference type="EMBL" id="JANPWB010000007">
    <property type="protein sequence ID" value="KAJ1171051.1"/>
    <property type="molecule type" value="Genomic_DNA"/>
</dbReference>
<evidence type="ECO:0000313" key="2">
    <source>
        <dbReference type="EMBL" id="KAJ1171051.1"/>
    </source>
</evidence>
<dbReference type="AlphaFoldDB" id="A0AAV7T431"/>
<organism evidence="2 3">
    <name type="scientific">Pleurodeles waltl</name>
    <name type="common">Iberian ribbed newt</name>
    <dbReference type="NCBI Taxonomy" id="8319"/>
    <lineage>
        <taxon>Eukaryota</taxon>
        <taxon>Metazoa</taxon>
        <taxon>Chordata</taxon>
        <taxon>Craniata</taxon>
        <taxon>Vertebrata</taxon>
        <taxon>Euteleostomi</taxon>
        <taxon>Amphibia</taxon>
        <taxon>Batrachia</taxon>
        <taxon>Caudata</taxon>
        <taxon>Salamandroidea</taxon>
        <taxon>Salamandridae</taxon>
        <taxon>Pleurodelinae</taxon>
        <taxon>Pleurodeles</taxon>
    </lineage>
</organism>
<keyword evidence="3" id="KW-1185">Reference proteome</keyword>
<gene>
    <name evidence="2" type="ORF">NDU88_002922</name>
</gene>
<accession>A0AAV7T431</accession>
<evidence type="ECO:0000313" key="3">
    <source>
        <dbReference type="Proteomes" id="UP001066276"/>
    </source>
</evidence>
<feature type="region of interest" description="Disordered" evidence="1">
    <location>
        <begin position="86"/>
        <end position="110"/>
    </location>
</feature>
<dbReference type="Proteomes" id="UP001066276">
    <property type="component" value="Chromosome 4_1"/>
</dbReference>
<evidence type="ECO:0000256" key="1">
    <source>
        <dbReference type="SAM" id="MobiDB-lite"/>
    </source>
</evidence>
<proteinExistence type="predicted"/>